<name>A0A429GEI8_9CREN</name>
<feature type="transmembrane region" description="Helical" evidence="5">
    <location>
        <begin position="12"/>
        <end position="33"/>
    </location>
</feature>
<evidence type="ECO:0000256" key="2">
    <source>
        <dbReference type="ARBA" id="ARBA00022692"/>
    </source>
</evidence>
<feature type="transmembrane region" description="Helical" evidence="5">
    <location>
        <begin position="267"/>
        <end position="285"/>
    </location>
</feature>
<keyword evidence="7" id="KW-1185">Reference proteome</keyword>
<dbReference type="AlphaFoldDB" id="A0A429GEI8"/>
<organism evidence="6 7">
    <name type="scientific">Candidatus Methanodesulfokora washburnensis</name>
    <dbReference type="NCBI Taxonomy" id="2478471"/>
    <lineage>
        <taxon>Archaea</taxon>
        <taxon>Thermoproteota</taxon>
        <taxon>Candidatus Korarchaeia</taxon>
        <taxon>Candidatus Korarchaeia incertae sedis</taxon>
        <taxon>Candidatus Methanodesulfokora</taxon>
    </lineage>
</organism>
<feature type="transmembrane region" description="Helical" evidence="5">
    <location>
        <begin position="80"/>
        <end position="102"/>
    </location>
</feature>
<evidence type="ECO:0000256" key="5">
    <source>
        <dbReference type="SAM" id="Phobius"/>
    </source>
</evidence>
<evidence type="ECO:0000256" key="1">
    <source>
        <dbReference type="ARBA" id="ARBA00004141"/>
    </source>
</evidence>
<evidence type="ECO:0000313" key="7">
    <source>
        <dbReference type="Proteomes" id="UP000277582"/>
    </source>
</evidence>
<dbReference type="EMBL" id="RCOS01000164">
    <property type="protein sequence ID" value="RSN72219.1"/>
    <property type="molecule type" value="Genomic_DNA"/>
</dbReference>
<dbReference type="Pfam" id="PF03741">
    <property type="entry name" value="TerC"/>
    <property type="match status" value="1"/>
</dbReference>
<feature type="transmembrane region" description="Helical" evidence="5">
    <location>
        <begin position="109"/>
        <end position="130"/>
    </location>
</feature>
<evidence type="ECO:0000313" key="6">
    <source>
        <dbReference type="EMBL" id="RSN72219.1"/>
    </source>
</evidence>
<dbReference type="PANTHER" id="PTHR30238:SF0">
    <property type="entry name" value="THYLAKOID MEMBRANE PROTEIN TERC, CHLOROPLASTIC"/>
    <property type="match status" value="1"/>
</dbReference>
<dbReference type="GO" id="GO:0016020">
    <property type="term" value="C:membrane"/>
    <property type="evidence" value="ECO:0007669"/>
    <property type="project" value="UniProtKB-SubCell"/>
</dbReference>
<keyword evidence="3 5" id="KW-1133">Transmembrane helix</keyword>
<comment type="caution">
    <text evidence="6">The sequence shown here is derived from an EMBL/GenBank/DDBJ whole genome shotgun (WGS) entry which is preliminary data.</text>
</comment>
<keyword evidence="2 5" id="KW-0812">Transmembrane</keyword>
<sequence>MKIRRPAMEVSTLFWVVFHLVIAVFLAIDLIYWERKKGEIRFRDSLLWVIVWISLGLSFSVIIFSMYGTEEFIKYITAYITEYSLSTDNLFVFLVIFTYFAVPPTGRHIGLLIGILLSIVLRASFIFIGIALLERFHWMIYVFGAILIYTGYKMAKGGGEAVDPGKNKAVIFARKFLPIVPTYDKDGKSFIIKQNGNTFFTPLILAILAIGTTDIMFAFDSVPAALAITREFFTAYTSNIMAVLGLRSLYFLLEYGLRLVENLGKGLAIYLVYLGAAFILSAFGIKVPSYISLLLIATIILVLVLMARLRRKESGTTE</sequence>
<feature type="transmembrane region" description="Helical" evidence="5">
    <location>
        <begin position="198"/>
        <end position="219"/>
    </location>
</feature>
<protein>
    <submittedName>
        <fullName evidence="6">TerC/Alx family metal homeostasis membrane protein</fullName>
    </submittedName>
</protein>
<dbReference type="InterPro" id="IPR022369">
    <property type="entry name" value="Integral_membrane_TerC_rswitch"/>
</dbReference>
<evidence type="ECO:0000256" key="3">
    <source>
        <dbReference type="ARBA" id="ARBA00022989"/>
    </source>
</evidence>
<proteinExistence type="predicted"/>
<feature type="transmembrane region" description="Helical" evidence="5">
    <location>
        <begin position="291"/>
        <end position="309"/>
    </location>
</feature>
<feature type="transmembrane region" description="Helical" evidence="5">
    <location>
        <begin position="136"/>
        <end position="152"/>
    </location>
</feature>
<comment type="subcellular location">
    <subcellularLocation>
        <location evidence="1">Membrane</location>
        <topology evidence="1">Multi-pass membrane protein</topology>
    </subcellularLocation>
</comment>
<dbReference type="Proteomes" id="UP000277582">
    <property type="component" value="Unassembled WGS sequence"/>
</dbReference>
<gene>
    <name evidence="6" type="ORF">D6D85_14795</name>
</gene>
<dbReference type="PANTHER" id="PTHR30238">
    <property type="entry name" value="MEMBRANE BOUND PREDICTED REDOX MODULATOR"/>
    <property type="match status" value="1"/>
</dbReference>
<dbReference type="InterPro" id="IPR005496">
    <property type="entry name" value="Integral_membrane_TerC"/>
</dbReference>
<reference evidence="6 7" key="1">
    <citation type="submission" date="2018-10" db="EMBL/GenBank/DDBJ databases">
        <title>Co-occurring genomic capacity for anaerobic methane metabolism and dissimilatory sulfite reduction discovered in the Korarchaeota.</title>
        <authorList>
            <person name="Mckay L.J."/>
            <person name="Dlakic M."/>
            <person name="Fields M.W."/>
            <person name="Delmont T.O."/>
            <person name="Eren A.M."/>
            <person name="Jay Z.J."/>
            <person name="Klingelsmith K.B."/>
            <person name="Rusch D.B."/>
            <person name="Inskeep W.P."/>
        </authorList>
    </citation>
    <scope>NUCLEOTIDE SEQUENCE [LARGE SCALE GENOMIC DNA]</scope>
    <source>
        <strain evidence="6 7">MDKW</strain>
    </source>
</reference>
<evidence type="ECO:0000256" key="4">
    <source>
        <dbReference type="ARBA" id="ARBA00023136"/>
    </source>
</evidence>
<keyword evidence="4 5" id="KW-0472">Membrane</keyword>
<accession>A0A429GEI8</accession>
<feature type="transmembrane region" description="Helical" evidence="5">
    <location>
        <begin position="239"/>
        <end position="260"/>
    </location>
</feature>
<dbReference type="NCBIfam" id="TIGR03718">
    <property type="entry name" value="R_switched_Alx"/>
    <property type="match status" value="1"/>
</dbReference>
<feature type="transmembrane region" description="Helical" evidence="5">
    <location>
        <begin position="45"/>
        <end position="68"/>
    </location>
</feature>